<dbReference type="PANTHER" id="PTHR36766:SF61">
    <property type="entry name" value="NB-ARC DOMAIN DISEASE RESISTANCE PROTEIN"/>
    <property type="match status" value="1"/>
</dbReference>
<organism evidence="2 3">
    <name type="scientific">Morella rubra</name>
    <name type="common">Chinese bayberry</name>
    <dbReference type="NCBI Taxonomy" id="262757"/>
    <lineage>
        <taxon>Eukaryota</taxon>
        <taxon>Viridiplantae</taxon>
        <taxon>Streptophyta</taxon>
        <taxon>Embryophyta</taxon>
        <taxon>Tracheophyta</taxon>
        <taxon>Spermatophyta</taxon>
        <taxon>Magnoliopsida</taxon>
        <taxon>eudicotyledons</taxon>
        <taxon>Gunneridae</taxon>
        <taxon>Pentapetalae</taxon>
        <taxon>rosids</taxon>
        <taxon>fabids</taxon>
        <taxon>Fagales</taxon>
        <taxon>Myricaceae</taxon>
        <taxon>Morella</taxon>
    </lineage>
</organism>
<dbReference type="EMBL" id="RXIC02000026">
    <property type="protein sequence ID" value="KAB1203705.1"/>
    <property type="molecule type" value="Genomic_DNA"/>
</dbReference>
<dbReference type="Gene3D" id="3.80.10.10">
    <property type="entry name" value="Ribonuclease Inhibitor"/>
    <property type="match status" value="2"/>
</dbReference>
<keyword evidence="3" id="KW-1185">Reference proteome</keyword>
<dbReference type="GO" id="GO:0006952">
    <property type="term" value="P:defense response"/>
    <property type="evidence" value="ECO:0007669"/>
    <property type="project" value="UniProtKB-KW"/>
</dbReference>
<accession>A0A6A1UTI5</accession>
<comment type="caution">
    <text evidence="2">The sequence shown here is derived from an EMBL/GenBank/DDBJ whole genome shotgun (WGS) entry which is preliminary data.</text>
</comment>
<keyword evidence="1" id="KW-0611">Plant defense</keyword>
<dbReference type="InterPro" id="IPR032675">
    <property type="entry name" value="LRR_dom_sf"/>
</dbReference>
<evidence type="ECO:0000256" key="1">
    <source>
        <dbReference type="ARBA" id="ARBA00022821"/>
    </source>
</evidence>
<reference evidence="2 3" key="1">
    <citation type="journal article" date="2019" name="Plant Biotechnol. J.">
        <title>The red bayberry genome and genetic basis of sex determination.</title>
        <authorList>
            <person name="Jia H.M."/>
            <person name="Jia H.J."/>
            <person name="Cai Q.L."/>
            <person name="Wang Y."/>
            <person name="Zhao H.B."/>
            <person name="Yang W.F."/>
            <person name="Wang G.Y."/>
            <person name="Li Y.H."/>
            <person name="Zhan D.L."/>
            <person name="Shen Y.T."/>
            <person name="Niu Q.F."/>
            <person name="Chang L."/>
            <person name="Qiu J."/>
            <person name="Zhao L."/>
            <person name="Xie H.B."/>
            <person name="Fu W.Y."/>
            <person name="Jin J."/>
            <person name="Li X.W."/>
            <person name="Jiao Y."/>
            <person name="Zhou C.C."/>
            <person name="Tu T."/>
            <person name="Chai C.Y."/>
            <person name="Gao J.L."/>
            <person name="Fan L.J."/>
            <person name="van de Weg E."/>
            <person name="Wang J.Y."/>
            <person name="Gao Z.S."/>
        </authorList>
    </citation>
    <scope>NUCLEOTIDE SEQUENCE [LARGE SCALE GENOMIC DNA]</scope>
    <source>
        <tissue evidence="2">Leaves</tissue>
    </source>
</reference>
<sequence>MYNTTCLDSIFICGCDSLTYIAKGHLPPTLRRLTIEYCKNIRTVLLEEDGINSTTSLLEDLHIGFCTSLESVTSSGELPATLKHLFICGCKTLESMAESFPHNSFLEFISITHCGNLKSLPRGIHGLSNLHKLVIESCPNLDPFPDGERELLPPNLRWLMIDEACEKMVHGIHNLASLQYLKISSIVSFPEEGFPTNITELVIKYLNITEALFEWGLHRLTSLRRLEIEGGCPHLVSFPTPKMMLPASLTSLRISSFPNLESLSSDGFRGLVSLEHLDVAECEKLTSFPMNDLPPSLLILQISKCPLLEERYKRDQGREWTKIAQIPCVEIDDRLTYREVYLGK</sequence>
<dbReference type="OrthoDB" id="26890at2759"/>
<dbReference type="Proteomes" id="UP000516437">
    <property type="component" value="Chromosome 8"/>
</dbReference>
<evidence type="ECO:0000313" key="3">
    <source>
        <dbReference type="Proteomes" id="UP000516437"/>
    </source>
</evidence>
<protein>
    <submittedName>
        <fullName evidence="2">Uncharacterized protein</fullName>
    </submittedName>
</protein>
<dbReference type="PANTHER" id="PTHR36766">
    <property type="entry name" value="PLANT BROAD-SPECTRUM MILDEW RESISTANCE PROTEIN RPW8"/>
    <property type="match status" value="1"/>
</dbReference>
<name>A0A6A1UTI5_9ROSI</name>
<evidence type="ECO:0000313" key="2">
    <source>
        <dbReference type="EMBL" id="KAB1203705.1"/>
    </source>
</evidence>
<dbReference type="SUPFAM" id="SSF52058">
    <property type="entry name" value="L domain-like"/>
    <property type="match status" value="1"/>
</dbReference>
<gene>
    <name evidence="2" type="ORF">CJ030_MR8G025476</name>
</gene>
<dbReference type="AlphaFoldDB" id="A0A6A1UTI5"/>
<proteinExistence type="predicted"/>